<sequence length="184" mass="21208">MIVSKLQWKKFQFLFEEMENYICKASLEERSVFVYYANHFGFIHIAYSILIFLAALNVIVGPIFLSQSLPCDVEYPFNVDQHPVVDIIYFLQSVQLCQCSSSVAVDCQMATLLWYLIARFEILGIDVKSVKNAYEFGCWIDKHQNLLRHAEEVVTVCKYLNLITVVLIIIPTIFAGIIVQLVKK</sequence>
<feature type="transmembrane region" description="Helical" evidence="1">
    <location>
        <begin position="40"/>
        <end position="65"/>
    </location>
</feature>
<name>A0A7G8Z9D2_9HYME</name>
<keyword evidence="1" id="KW-0812">Transmembrane</keyword>
<gene>
    <name evidence="2" type="primary">OR113</name>
</gene>
<proteinExistence type="evidence at transcript level"/>
<evidence type="ECO:0000256" key="1">
    <source>
        <dbReference type="SAM" id="Phobius"/>
    </source>
</evidence>
<dbReference type="EMBL" id="MT671053">
    <property type="protein sequence ID" value="QNL15057.1"/>
    <property type="molecule type" value="mRNA"/>
</dbReference>
<accession>A0A7G8Z9D2</accession>
<organism evidence="2">
    <name type="scientific">Aulacocentrum confusum</name>
    <dbReference type="NCBI Taxonomy" id="2767324"/>
    <lineage>
        <taxon>Eukaryota</taxon>
        <taxon>Metazoa</taxon>
        <taxon>Ecdysozoa</taxon>
        <taxon>Arthropoda</taxon>
        <taxon>Hexapoda</taxon>
        <taxon>Insecta</taxon>
        <taxon>Pterygota</taxon>
        <taxon>Neoptera</taxon>
        <taxon>Endopterygota</taxon>
        <taxon>Hymenoptera</taxon>
        <taxon>Apocrita</taxon>
        <taxon>Ichneumonoidea</taxon>
        <taxon>Braconidae</taxon>
        <taxon>Macrocentrinae</taxon>
        <taxon>Aulacocentrum</taxon>
    </lineage>
</organism>
<reference evidence="2" key="1">
    <citation type="submission" date="2020-06" db="EMBL/GenBank/DDBJ databases">
        <authorList>
            <person name="Sheng S."/>
        </authorList>
    </citation>
    <scope>NUCLEOTIDE SEQUENCE</scope>
    <source>
        <tissue evidence="2">Antenna</tissue>
    </source>
</reference>
<keyword evidence="2" id="KW-0675">Receptor</keyword>
<keyword evidence="1" id="KW-1133">Transmembrane helix</keyword>
<evidence type="ECO:0000313" key="2">
    <source>
        <dbReference type="EMBL" id="QNL15057.1"/>
    </source>
</evidence>
<protein>
    <submittedName>
        <fullName evidence="2">Olfactory receptor 113</fullName>
    </submittedName>
</protein>
<feature type="transmembrane region" description="Helical" evidence="1">
    <location>
        <begin position="159"/>
        <end position="182"/>
    </location>
</feature>
<dbReference type="AlphaFoldDB" id="A0A7G8Z9D2"/>
<keyword evidence="1" id="KW-0472">Membrane</keyword>